<protein>
    <submittedName>
        <fullName evidence="4">Galactose oxidase</fullName>
    </submittedName>
</protein>
<reference evidence="4 5" key="1">
    <citation type="submission" date="2019-04" db="EMBL/GenBank/DDBJ databases">
        <authorList>
            <person name="Liu A."/>
        </authorList>
    </citation>
    <scope>NUCLEOTIDE SEQUENCE [LARGE SCALE GENOMIC DNA]</scope>
    <source>
        <strain evidence="4 5">RZ03</strain>
    </source>
</reference>
<proteinExistence type="predicted"/>
<dbReference type="PROSITE" id="PS51257">
    <property type="entry name" value="PROKAR_LIPOPROTEIN"/>
    <property type="match status" value="1"/>
</dbReference>
<dbReference type="SUPFAM" id="SSF117281">
    <property type="entry name" value="Kelch motif"/>
    <property type="match status" value="1"/>
</dbReference>
<sequence>MSEKKSITIVLFLLILSCKGYKQGSSEPQKLWRQVAASDNSAPIARHEAAFVNVGDTFYLLGGRGIRSVSIFNTKTQKWTLGKKPPIEFHHFQPIVYQGNIYIIGALTGKYPTETPVEHVYIYNTNNDTWIKGDPIPKNRLRGSTGNIIKEEVVYISCGISNGHIGGHKKWLDSYNLKTGVWQVLPDAPRARDHFQAVENDDKIYVLAGRLSKAPDATFKETIAEVDVYDIKKKAWTTLEKGIPTKRAGNIALLYNDDVLVIGGESINQATAHSEVEALNTKNYTWRNYPPLIQGRHGTGAVLFNNEIYIASGCGNRGGSPELNTMEKY</sequence>
<name>A0A4S1DYI7_9FLAO</name>
<dbReference type="InterPro" id="IPR015915">
    <property type="entry name" value="Kelch-typ_b-propeller"/>
</dbReference>
<comment type="caution">
    <text evidence="4">The sequence shown here is derived from an EMBL/GenBank/DDBJ whole genome shotgun (WGS) entry which is preliminary data.</text>
</comment>
<dbReference type="Gene3D" id="2.120.10.80">
    <property type="entry name" value="Kelch-type beta propeller"/>
    <property type="match status" value="2"/>
</dbReference>
<dbReference type="RefSeq" id="WP_135877159.1">
    <property type="nucleotide sequence ID" value="NZ_SRSO01000012.1"/>
</dbReference>
<evidence type="ECO:0000313" key="4">
    <source>
        <dbReference type="EMBL" id="TGV02612.1"/>
    </source>
</evidence>
<evidence type="ECO:0000313" key="5">
    <source>
        <dbReference type="Proteomes" id="UP000307602"/>
    </source>
</evidence>
<dbReference type="Pfam" id="PF24981">
    <property type="entry name" value="Beta-prop_ATRN-LZTR1"/>
    <property type="match status" value="1"/>
</dbReference>
<dbReference type="AlphaFoldDB" id="A0A4S1DYI7"/>
<dbReference type="PANTHER" id="PTHR46344">
    <property type="entry name" value="OS02G0202900 PROTEIN"/>
    <property type="match status" value="1"/>
</dbReference>
<dbReference type="Proteomes" id="UP000307602">
    <property type="component" value="Unassembled WGS sequence"/>
</dbReference>
<keyword evidence="5" id="KW-1185">Reference proteome</keyword>
<dbReference type="SMART" id="SM00612">
    <property type="entry name" value="Kelch"/>
    <property type="match status" value="4"/>
</dbReference>
<gene>
    <name evidence="4" type="ORF">EM932_10590</name>
</gene>
<keyword evidence="2" id="KW-0677">Repeat</keyword>
<dbReference type="EMBL" id="SRSO01000012">
    <property type="protein sequence ID" value="TGV02612.1"/>
    <property type="molecule type" value="Genomic_DNA"/>
</dbReference>
<accession>A0A4S1DYI7</accession>
<organism evidence="4 5">
    <name type="scientific">Flavivirga rizhaonensis</name>
    <dbReference type="NCBI Taxonomy" id="2559571"/>
    <lineage>
        <taxon>Bacteria</taxon>
        <taxon>Pseudomonadati</taxon>
        <taxon>Bacteroidota</taxon>
        <taxon>Flavobacteriia</taxon>
        <taxon>Flavobacteriales</taxon>
        <taxon>Flavobacteriaceae</taxon>
        <taxon>Flavivirga</taxon>
    </lineage>
</organism>
<dbReference type="InterPro" id="IPR056737">
    <property type="entry name" value="Beta-prop_ATRN-MKLN-like"/>
</dbReference>
<evidence type="ECO:0000259" key="3">
    <source>
        <dbReference type="Pfam" id="PF24981"/>
    </source>
</evidence>
<dbReference type="PANTHER" id="PTHR46344:SF27">
    <property type="entry name" value="KELCH REPEAT SUPERFAMILY PROTEIN"/>
    <property type="match status" value="1"/>
</dbReference>
<dbReference type="OrthoDB" id="996574at2"/>
<keyword evidence="1" id="KW-0880">Kelch repeat</keyword>
<dbReference type="InterPro" id="IPR006652">
    <property type="entry name" value="Kelch_1"/>
</dbReference>
<evidence type="ECO:0000256" key="2">
    <source>
        <dbReference type="ARBA" id="ARBA00022737"/>
    </source>
</evidence>
<evidence type="ECO:0000256" key="1">
    <source>
        <dbReference type="ARBA" id="ARBA00022441"/>
    </source>
</evidence>
<feature type="domain" description="Attractin/MKLN-like beta-propeller" evidence="3">
    <location>
        <begin position="30"/>
        <end position="264"/>
    </location>
</feature>